<name>A0AAE1YUT8_9LAMI</name>
<dbReference type="AlphaFoldDB" id="A0AAE1YUT8"/>
<reference evidence="2" key="1">
    <citation type="submission" date="2020-06" db="EMBL/GenBank/DDBJ databases">
        <authorList>
            <person name="Li T."/>
            <person name="Hu X."/>
            <person name="Zhang T."/>
            <person name="Song X."/>
            <person name="Zhang H."/>
            <person name="Dai N."/>
            <person name="Sheng W."/>
            <person name="Hou X."/>
            <person name="Wei L."/>
        </authorList>
    </citation>
    <scope>NUCLEOTIDE SEQUENCE</scope>
    <source>
        <strain evidence="2">3651</strain>
        <tissue evidence="2">Leaf</tissue>
    </source>
</reference>
<gene>
    <name evidence="2" type="ORF">Salat_0021300</name>
</gene>
<reference evidence="2" key="2">
    <citation type="journal article" date="2024" name="Plant">
        <title>Genomic evolution and insights into agronomic trait innovations of Sesamum species.</title>
        <authorList>
            <person name="Miao H."/>
            <person name="Wang L."/>
            <person name="Qu L."/>
            <person name="Liu H."/>
            <person name="Sun Y."/>
            <person name="Le M."/>
            <person name="Wang Q."/>
            <person name="Wei S."/>
            <person name="Zheng Y."/>
            <person name="Lin W."/>
            <person name="Duan Y."/>
            <person name="Cao H."/>
            <person name="Xiong S."/>
            <person name="Wang X."/>
            <person name="Wei L."/>
            <person name="Li C."/>
            <person name="Ma Q."/>
            <person name="Ju M."/>
            <person name="Zhao R."/>
            <person name="Li G."/>
            <person name="Mu C."/>
            <person name="Tian Q."/>
            <person name="Mei H."/>
            <person name="Zhang T."/>
            <person name="Gao T."/>
            <person name="Zhang H."/>
        </authorList>
    </citation>
    <scope>NUCLEOTIDE SEQUENCE</scope>
    <source>
        <strain evidence="2">3651</strain>
    </source>
</reference>
<feature type="region of interest" description="Disordered" evidence="1">
    <location>
        <begin position="20"/>
        <end position="64"/>
    </location>
</feature>
<evidence type="ECO:0000313" key="2">
    <source>
        <dbReference type="EMBL" id="KAK4436874.1"/>
    </source>
</evidence>
<organism evidence="2 3">
    <name type="scientific">Sesamum alatum</name>
    <dbReference type="NCBI Taxonomy" id="300844"/>
    <lineage>
        <taxon>Eukaryota</taxon>
        <taxon>Viridiplantae</taxon>
        <taxon>Streptophyta</taxon>
        <taxon>Embryophyta</taxon>
        <taxon>Tracheophyta</taxon>
        <taxon>Spermatophyta</taxon>
        <taxon>Magnoliopsida</taxon>
        <taxon>eudicotyledons</taxon>
        <taxon>Gunneridae</taxon>
        <taxon>Pentapetalae</taxon>
        <taxon>asterids</taxon>
        <taxon>lamiids</taxon>
        <taxon>Lamiales</taxon>
        <taxon>Pedaliaceae</taxon>
        <taxon>Sesamum</taxon>
    </lineage>
</organism>
<proteinExistence type="predicted"/>
<protein>
    <submittedName>
        <fullName evidence="2">Uncharacterized protein</fullName>
    </submittedName>
</protein>
<evidence type="ECO:0000256" key="1">
    <source>
        <dbReference type="SAM" id="MobiDB-lite"/>
    </source>
</evidence>
<evidence type="ECO:0000313" key="3">
    <source>
        <dbReference type="Proteomes" id="UP001293254"/>
    </source>
</evidence>
<dbReference type="Proteomes" id="UP001293254">
    <property type="component" value="Unassembled WGS sequence"/>
</dbReference>
<sequence>MGSKPSRHDALRLYLAHLTPGPRPGRWLAKSDLLGPTASARGTPRKLEPLPRAGKRDAPKPQPDNWLVSNFALFHGLSLAKGSRPSSLGPRLTSSSHCLELVRGHCPSPPRPCLALEPRSNCLELGCLEPPPRRCLASSICCHELVRRHCPSSPQAGPHLRQLEAPRVGPG</sequence>
<feature type="compositionally biased region" description="Basic and acidic residues" evidence="1">
    <location>
        <begin position="45"/>
        <end position="59"/>
    </location>
</feature>
<dbReference type="EMBL" id="JACGWO010000001">
    <property type="protein sequence ID" value="KAK4436874.1"/>
    <property type="molecule type" value="Genomic_DNA"/>
</dbReference>
<feature type="region of interest" description="Disordered" evidence="1">
    <location>
        <begin position="152"/>
        <end position="171"/>
    </location>
</feature>
<keyword evidence="3" id="KW-1185">Reference proteome</keyword>
<comment type="caution">
    <text evidence="2">The sequence shown here is derived from an EMBL/GenBank/DDBJ whole genome shotgun (WGS) entry which is preliminary data.</text>
</comment>
<accession>A0AAE1YUT8</accession>